<accession>A0A834XGM9</accession>
<comment type="caution">
    <text evidence="1">The sequence shown here is derived from an EMBL/GenBank/DDBJ whole genome shotgun (WGS) entry which is preliminary data.</text>
</comment>
<evidence type="ECO:0000313" key="2">
    <source>
        <dbReference type="Proteomes" id="UP000634136"/>
    </source>
</evidence>
<evidence type="ECO:0000313" key="1">
    <source>
        <dbReference type="EMBL" id="KAF7843591.1"/>
    </source>
</evidence>
<protein>
    <submittedName>
        <fullName evidence="1">Uncharacterized protein</fullName>
    </submittedName>
</protein>
<name>A0A834XGM9_9FABA</name>
<proteinExistence type="predicted"/>
<dbReference type="AlphaFoldDB" id="A0A834XGM9"/>
<organism evidence="1 2">
    <name type="scientific">Senna tora</name>
    <dbReference type="NCBI Taxonomy" id="362788"/>
    <lineage>
        <taxon>Eukaryota</taxon>
        <taxon>Viridiplantae</taxon>
        <taxon>Streptophyta</taxon>
        <taxon>Embryophyta</taxon>
        <taxon>Tracheophyta</taxon>
        <taxon>Spermatophyta</taxon>
        <taxon>Magnoliopsida</taxon>
        <taxon>eudicotyledons</taxon>
        <taxon>Gunneridae</taxon>
        <taxon>Pentapetalae</taxon>
        <taxon>rosids</taxon>
        <taxon>fabids</taxon>
        <taxon>Fabales</taxon>
        <taxon>Fabaceae</taxon>
        <taxon>Caesalpinioideae</taxon>
        <taxon>Cassia clade</taxon>
        <taxon>Senna</taxon>
    </lineage>
</organism>
<sequence>MNADRKTKNHKTQGGRQCRIHKTRIEEFQYSRSNNNTTTIRIRAGLEWFFASERTQASHVKKKNF</sequence>
<reference evidence="1" key="1">
    <citation type="submission" date="2020-09" db="EMBL/GenBank/DDBJ databases">
        <title>Genome-Enabled Discovery of Anthraquinone Biosynthesis in Senna tora.</title>
        <authorList>
            <person name="Kang S.-H."/>
            <person name="Pandey R.P."/>
            <person name="Lee C.-M."/>
            <person name="Sim J.-S."/>
            <person name="Jeong J.-T."/>
            <person name="Choi B.-S."/>
            <person name="Jung M."/>
            <person name="Ginzburg D."/>
            <person name="Zhao K."/>
            <person name="Won S.Y."/>
            <person name="Oh T.-J."/>
            <person name="Yu Y."/>
            <person name="Kim N.-H."/>
            <person name="Lee O.R."/>
            <person name="Lee T.-H."/>
            <person name="Bashyal P."/>
            <person name="Kim T.-S."/>
            <person name="Lee W.-H."/>
            <person name="Kawkins C."/>
            <person name="Kim C.-K."/>
            <person name="Kim J.S."/>
            <person name="Ahn B.O."/>
            <person name="Rhee S.Y."/>
            <person name="Sohng J.K."/>
        </authorList>
    </citation>
    <scope>NUCLEOTIDE SEQUENCE</scope>
    <source>
        <tissue evidence="1">Leaf</tissue>
    </source>
</reference>
<gene>
    <name evidence="1" type="ORF">G2W53_000496</name>
</gene>
<dbReference type="EMBL" id="JAAIUW010000001">
    <property type="protein sequence ID" value="KAF7843591.1"/>
    <property type="molecule type" value="Genomic_DNA"/>
</dbReference>
<dbReference type="Proteomes" id="UP000634136">
    <property type="component" value="Unassembled WGS sequence"/>
</dbReference>
<keyword evidence="2" id="KW-1185">Reference proteome</keyword>